<dbReference type="GO" id="GO:0009374">
    <property type="term" value="F:biotin binding"/>
    <property type="evidence" value="ECO:0007669"/>
    <property type="project" value="InterPro"/>
</dbReference>
<dbReference type="InterPro" id="IPR036896">
    <property type="entry name" value="Avidin-like_sf"/>
</dbReference>
<feature type="signal peptide" evidence="4">
    <location>
        <begin position="1"/>
        <end position="19"/>
    </location>
</feature>
<dbReference type="PANTHER" id="PTHR34399">
    <property type="entry name" value="AVIDIN-RELATED"/>
    <property type="match status" value="1"/>
</dbReference>
<dbReference type="PROSITE" id="PS51326">
    <property type="entry name" value="AVIDIN_2"/>
    <property type="match status" value="1"/>
</dbReference>
<sequence length="178" mass="19690">MIGLLAALLVPGMLFPCEAHDTVEMHLGGTENHNEMDSCPSGTNCGMGCLSDMCGLNEVQSTENSCSRAGVWKNELSSFMRITCSDGEIRGMYCSAVGRVTSFYQLSGRYLVATDNTVIMGWTVAWQNGVRNSQSSTSWSAISYTDDVIESQWLLTFYNKELWNTVTTNRDRFSKVTC</sequence>
<comment type="subcellular location">
    <subcellularLocation>
        <location evidence="1">Secreted</location>
    </subcellularLocation>
</comment>
<comment type="caution">
    <text evidence="5">The sequence shown here is derived from an EMBL/GenBank/DDBJ whole genome shotgun (WGS) entry which is preliminary data.</text>
</comment>
<evidence type="ECO:0000313" key="6">
    <source>
        <dbReference type="Proteomes" id="UP000828390"/>
    </source>
</evidence>
<reference evidence="5" key="2">
    <citation type="submission" date="2020-11" db="EMBL/GenBank/DDBJ databases">
        <authorList>
            <person name="McCartney M.A."/>
            <person name="Auch B."/>
            <person name="Kono T."/>
            <person name="Mallez S."/>
            <person name="Becker A."/>
            <person name="Gohl D.M."/>
            <person name="Silverstein K.A.T."/>
            <person name="Koren S."/>
            <person name="Bechman K.B."/>
            <person name="Herman A."/>
            <person name="Abrahante J.E."/>
            <person name="Garbe J."/>
        </authorList>
    </citation>
    <scope>NUCLEOTIDE SEQUENCE</scope>
    <source>
        <strain evidence="5">Duluth1</strain>
        <tissue evidence="5">Whole animal</tissue>
    </source>
</reference>
<feature type="chain" id="PRO_5038735213" evidence="4">
    <location>
        <begin position="20"/>
        <end position="178"/>
    </location>
</feature>
<dbReference type="EMBL" id="JAIWYP010000001">
    <property type="protein sequence ID" value="KAH3881690.1"/>
    <property type="molecule type" value="Genomic_DNA"/>
</dbReference>
<dbReference type="InterPro" id="IPR005468">
    <property type="entry name" value="Avidin/str"/>
</dbReference>
<accession>A0A9D4MQQ3</accession>
<dbReference type="GO" id="GO:0005576">
    <property type="term" value="C:extracellular region"/>
    <property type="evidence" value="ECO:0007669"/>
    <property type="project" value="UniProtKB-SubCell"/>
</dbReference>
<keyword evidence="3 4" id="KW-0732">Signal</keyword>
<dbReference type="Proteomes" id="UP000828390">
    <property type="component" value="Unassembled WGS sequence"/>
</dbReference>
<evidence type="ECO:0000256" key="1">
    <source>
        <dbReference type="ARBA" id="ARBA00004613"/>
    </source>
</evidence>
<name>A0A9D4MQQ3_DREPO</name>
<keyword evidence="6" id="KW-1185">Reference proteome</keyword>
<evidence type="ECO:0000256" key="3">
    <source>
        <dbReference type="ARBA" id="ARBA00022729"/>
    </source>
</evidence>
<dbReference type="SUPFAM" id="SSF50876">
    <property type="entry name" value="Avidin/streptavidin"/>
    <property type="match status" value="1"/>
</dbReference>
<protein>
    <submittedName>
        <fullName evidence="5">Uncharacterized protein</fullName>
    </submittedName>
</protein>
<evidence type="ECO:0000256" key="4">
    <source>
        <dbReference type="SAM" id="SignalP"/>
    </source>
</evidence>
<dbReference type="Pfam" id="PF01382">
    <property type="entry name" value="Avidin"/>
    <property type="match status" value="1"/>
</dbReference>
<dbReference type="OrthoDB" id="2821340at2759"/>
<evidence type="ECO:0000256" key="2">
    <source>
        <dbReference type="ARBA" id="ARBA00022525"/>
    </source>
</evidence>
<dbReference type="InterPro" id="IPR051764">
    <property type="entry name" value="Avidin/Streptavidin-rel"/>
</dbReference>
<dbReference type="PANTHER" id="PTHR34399:SF3">
    <property type="entry name" value="AVID PROTEIN-RELATED"/>
    <property type="match status" value="1"/>
</dbReference>
<keyword evidence="2" id="KW-0964">Secreted</keyword>
<gene>
    <name evidence="5" type="ORF">DPMN_005617</name>
</gene>
<proteinExistence type="predicted"/>
<dbReference type="Gene3D" id="2.40.128.30">
    <property type="entry name" value="Avidin-like"/>
    <property type="match status" value="1"/>
</dbReference>
<reference evidence="5" key="1">
    <citation type="journal article" date="2019" name="bioRxiv">
        <title>The Genome of the Zebra Mussel, Dreissena polymorpha: A Resource for Invasive Species Research.</title>
        <authorList>
            <person name="McCartney M.A."/>
            <person name="Auch B."/>
            <person name="Kono T."/>
            <person name="Mallez S."/>
            <person name="Zhang Y."/>
            <person name="Obille A."/>
            <person name="Becker A."/>
            <person name="Abrahante J.E."/>
            <person name="Garbe J."/>
            <person name="Badalamenti J.P."/>
            <person name="Herman A."/>
            <person name="Mangelson H."/>
            <person name="Liachko I."/>
            <person name="Sullivan S."/>
            <person name="Sone E.D."/>
            <person name="Koren S."/>
            <person name="Silverstein K.A.T."/>
            <person name="Beckman K.B."/>
            <person name="Gohl D.M."/>
        </authorList>
    </citation>
    <scope>NUCLEOTIDE SEQUENCE</scope>
    <source>
        <strain evidence="5">Duluth1</strain>
        <tissue evidence="5">Whole animal</tissue>
    </source>
</reference>
<evidence type="ECO:0000313" key="5">
    <source>
        <dbReference type="EMBL" id="KAH3881690.1"/>
    </source>
</evidence>
<dbReference type="AlphaFoldDB" id="A0A9D4MQQ3"/>
<organism evidence="5 6">
    <name type="scientific">Dreissena polymorpha</name>
    <name type="common">Zebra mussel</name>
    <name type="synonym">Mytilus polymorpha</name>
    <dbReference type="NCBI Taxonomy" id="45954"/>
    <lineage>
        <taxon>Eukaryota</taxon>
        <taxon>Metazoa</taxon>
        <taxon>Spiralia</taxon>
        <taxon>Lophotrochozoa</taxon>
        <taxon>Mollusca</taxon>
        <taxon>Bivalvia</taxon>
        <taxon>Autobranchia</taxon>
        <taxon>Heteroconchia</taxon>
        <taxon>Euheterodonta</taxon>
        <taxon>Imparidentia</taxon>
        <taxon>Neoheterodontei</taxon>
        <taxon>Myida</taxon>
        <taxon>Dreissenoidea</taxon>
        <taxon>Dreissenidae</taxon>
        <taxon>Dreissena</taxon>
    </lineage>
</organism>